<name>A0A4R3LWU1_9HYPH</name>
<protein>
    <submittedName>
        <fullName evidence="7">Lipopolysaccharide export system permease protein</fullName>
    </submittedName>
</protein>
<keyword evidence="4 6" id="KW-1133">Transmembrane helix</keyword>
<dbReference type="Pfam" id="PF03739">
    <property type="entry name" value="LptF_LptG"/>
    <property type="match status" value="1"/>
</dbReference>
<dbReference type="OrthoDB" id="8477889at2"/>
<reference evidence="7 8" key="1">
    <citation type="submission" date="2019-03" db="EMBL/GenBank/DDBJ databases">
        <title>Genomic Encyclopedia of Type Strains, Phase IV (KMG-IV): sequencing the most valuable type-strain genomes for metagenomic binning, comparative biology and taxonomic classification.</title>
        <authorList>
            <person name="Goeker M."/>
        </authorList>
    </citation>
    <scope>NUCLEOTIDE SEQUENCE [LARGE SCALE GENOMIC DNA]</scope>
    <source>
        <strain evidence="7 8">DSM 9035</strain>
    </source>
</reference>
<keyword evidence="8" id="KW-1185">Reference proteome</keyword>
<comment type="caution">
    <text evidence="7">The sequence shown here is derived from an EMBL/GenBank/DDBJ whole genome shotgun (WGS) entry which is preliminary data.</text>
</comment>
<dbReference type="GO" id="GO:0043190">
    <property type="term" value="C:ATP-binding cassette (ABC) transporter complex"/>
    <property type="evidence" value="ECO:0007669"/>
    <property type="project" value="TreeGrafter"/>
</dbReference>
<evidence type="ECO:0000256" key="1">
    <source>
        <dbReference type="ARBA" id="ARBA00004651"/>
    </source>
</evidence>
<feature type="transmembrane region" description="Helical" evidence="6">
    <location>
        <begin position="310"/>
        <end position="332"/>
    </location>
</feature>
<dbReference type="PANTHER" id="PTHR33529:SF6">
    <property type="entry name" value="YJGP_YJGQ FAMILY PERMEASE"/>
    <property type="match status" value="1"/>
</dbReference>
<feature type="transmembrane region" description="Helical" evidence="6">
    <location>
        <begin position="99"/>
        <end position="119"/>
    </location>
</feature>
<dbReference type="RefSeq" id="WP_132031174.1">
    <property type="nucleotide sequence ID" value="NZ_SMAI01000005.1"/>
</dbReference>
<organism evidence="7 8">
    <name type="scientific">Aquabacter spiritensis</name>
    <dbReference type="NCBI Taxonomy" id="933073"/>
    <lineage>
        <taxon>Bacteria</taxon>
        <taxon>Pseudomonadati</taxon>
        <taxon>Pseudomonadota</taxon>
        <taxon>Alphaproteobacteria</taxon>
        <taxon>Hyphomicrobiales</taxon>
        <taxon>Xanthobacteraceae</taxon>
        <taxon>Aquabacter</taxon>
    </lineage>
</organism>
<sequence length="386" mass="41770">MSRLDRYIFWTAAVAFLGVTVVLTAMIWSTQALRQLDLVTNQGQTILAFFAITSLTMPTLVLVIAPAALFIATAYTLLKLNGDSEIVVMASAGMSHWRVLRALTLLAILVSLLCSALSIDLVPASLRAFRDQVSRVRADVVSFVAQPGRFVTLAPGLVFHVRERASNGVMRGIFIEDAREKEISTYLADRGQIVETPNGLFLVLEDGSIHRRTPGAASYGSVVDFQRYAFGLSGLAPGLQGAELRPSERAFDYVLTPPPDDLYIRLGQSGRFREEVHKRLSAGLYPFAFFAVAAAALARPRTTRQSRGLALAAIIPVMAALQIASFVIGGLLRTSDAAVPFAYLLPIACIVVCAMVLQGWISFAPSAALARLADRMSQRMARPAAN</sequence>
<feature type="transmembrane region" description="Helical" evidence="6">
    <location>
        <begin position="344"/>
        <end position="370"/>
    </location>
</feature>
<evidence type="ECO:0000313" key="8">
    <source>
        <dbReference type="Proteomes" id="UP000294664"/>
    </source>
</evidence>
<feature type="transmembrane region" description="Helical" evidence="6">
    <location>
        <begin position="7"/>
        <end position="28"/>
    </location>
</feature>
<dbReference type="GO" id="GO:0015920">
    <property type="term" value="P:lipopolysaccharide transport"/>
    <property type="evidence" value="ECO:0007669"/>
    <property type="project" value="TreeGrafter"/>
</dbReference>
<proteinExistence type="predicted"/>
<evidence type="ECO:0000313" key="7">
    <source>
        <dbReference type="EMBL" id="TCT05091.1"/>
    </source>
</evidence>
<keyword evidence="5 6" id="KW-0472">Membrane</keyword>
<keyword evidence="2" id="KW-1003">Cell membrane</keyword>
<feature type="transmembrane region" description="Helical" evidence="6">
    <location>
        <begin position="280"/>
        <end position="298"/>
    </location>
</feature>
<dbReference type="AlphaFoldDB" id="A0A4R3LWU1"/>
<keyword evidence="3 6" id="KW-0812">Transmembrane</keyword>
<comment type="subcellular location">
    <subcellularLocation>
        <location evidence="1">Cell membrane</location>
        <topology evidence="1">Multi-pass membrane protein</topology>
    </subcellularLocation>
</comment>
<evidence type="ECO:0000256" key="5">
    <source>
        <dbReference type="ARBA" id="ARBA00023136"/>
    </source>
</evidence>
<dbReference type="Proteomes" id="UP000294664">
    <property type="component" value="Unassembled WGS sequence"/>
</dbReference>
<dbReference type="PANTHER" id="PTHR33529">
    <property type="entry name" value="SLR0882 PROTEIN-RELATED"/>
    <property type="match status" value="1"/>
</dbReference>
<feature type="transmembrane region" description="Helical" evidence="6">
    <location>
        <begin position="48"/>
        <end position="78"/>
    </location>
</feature>
<evidence type="ECO:0000256" key="3">
    <source>
        <dbReference type="ARBA" id="ARBA00022692"/>
    </source>
</evidence>
<evidence type="ECO:0000256" key="2">
    <source>
        <dbReference type="ARBA" id="ARBA00022475"/>
    </source>
</evidence>
<dbReference type="EMBL" id="SMAI01000005">
    <property type="protein sequence ID" value="TCT05091.1"/>
    <property type="molecule type" value="Genomic_DNA"/>
</dbReference>
<accession>A0A4R3LWU1</accession>
<evidence type="ECO:0000256" key="4">
    <source>
        <dbReference type="ARBA" id="ARBA00022989"/>
    </source>
</evidence>
<gene>
    <name evidence="7" type="ORF">EDC64_105122</name>
</gene>
<dbReference type="InterPro" id="IPR005495">
    <property type="entry name" value="LptG/LptF_permease"/>
</dbReference>
<evidence type="ECO:0000256" key="6">
    <source>
        <dbReference type="SAM" id="Phobius"/>
    </source>
</evidence>